<dbReference type="PANTHER" id="PTHR35532">
    <property type="entry name" value="SIMILAR TO POLYHYDROXYALKANOATE DEPOLYMERASE"/>
    <property type="match status" value="1"/>
</dbReference>
<feature type="signal peptide" evidence="1">
    <location>
        <begin position="1"/>
        <end position="21"/>
    </location>
</feature>
<dbReference type="InterPro" id="IPR038765">
    <property type="entry name" value="Papain-like_cys_pep_sf"/>
</dbReference>
<evidence type="ECO:0000313" key="3">
    <source>
        <dbReference type="EMBL" id="ERK38972.1"/>
    </source>
</evidence>
<comment type="caution">
    <text evidence="3">The sequence shown here is derived from an EMBL/GenBank/DDBJ whole genome shotgun (WGS) entry which is preliminary data.</text>
</comment>
<accession>U2QJJ4</accession>
<gene>
    <name evidence="3" type="ORF">HMPREF9135_0792</name>
</gene>
<keyword evidence="4" id="KW-1185">Reference proteome</keyword>
<feature type="domain" description="Transglutaminase-like" evidence="2">
    <location>
        <begin position="172"/>
        <end position="231"/>
    </location>
</feature>
<dbReference type="SMART" id="SM00460">
    <property type="entry name" value="TGc"/>
    <property type="match status" value="1"/>
</dbReference>
<dbReference type="SUPFAM" id="SSF54001">
    <property type="entry name" value="Cysteine proteinases"/>
    <property type="match status" value="1"/>
</dbReference>
<dbReference type="InterPro" id="IPR002931">
    <property type="entry name" value="Transglutaminase-like"/>
</dbReference>
<evidence type="ECO:0000259" key="2">
    <source>
        <dbReference type="SMART" id="SM00460"/>
    </source>
</evidence>
<reference evidence="3 4" key="1">
    <citation type="submission" date="2013-08" db="EMBL/GenBank/DDBJ databases">
        <authorList>
            <person name="Durkin A.S."/>
            <person name="Haft D.R."/>
            <person name="McCorrison J."/>
            <person name="Torralba M."/>
            <person name="Gillis M."/>
            <person name="Haft D.H."/>
            <person name="Methe B."/>
            <person name="Sutton G."/>
            <person name="Nelson K.E."/>
        </authorList>
    </citation>
    <scope>NUCLEOTIDE SEQUENCE [LARGE SCALE GENOMIC DNA]</scope>
    <source>
        <strain evidence="3 4">F0067</strain>
    </source>
</reference>
<dbReference type="Gene3D" id="3.10.620.30">
    <property type="match status" value="1"/>
</dbReference>
<protein>
    <submittedName>
        <fullName evidence="3">Transglutaminase-like protein</fullName>
    </submittedName>
</protein>
<organism evidence="3 4">
    <name type="scientific">Segatella baroniae F0067</name>
    <dbReference type="NCBI Taxonomy" id="1115809"/>
    <lineage>
        <taxon>Bacteria</taxon>
        <taxon>Pseudomonadati</taxon>
        <taxon>Bacteroidota</taxon>
        <taxon>Bacteroidia</taxon>
        <taxon>Bacteroidales</taxon>
        <taxon>Prevotellaceae</taxon>
        <taxon>Segatella</taxon>
    </lineage>
</organism>
<dbReference type="PANTHER" id="PTHR35532:SF5">
    <property type="entry name" value="CARBOHYDRATE-BINDING DOMAIN-CONTAINING PROTEIN"/>
    <property type="match status" value="1"/>
</dbReference>
<dbReference type="AlphaFoldDB" id="U2QJJ4"/>
<dbReference type="RefSeq" id="WP_021590107.1">
    <property type="nucleotide sequence ID" value="NZ_AWEY01000032.1"/>
</dbReference>
<dbReference type="PATRIC" id="fig|1115809.3.peg.1800"/>
<keyword evidence="1" id="KW-0732">Signal</keyword>
<evidence type="ECO:0000313" key="4">
    <source>
        <dbReference type="Proteomes" id="UP000016648"/>
    </source>
</evidence>
<evidence type="ECO:0000256" key="1">
    <source>
        <dbReference type="SAM" id="SignalP"/>
    </source>
</evidence>
<dbReference type="Proteomes" id="UP000016648">
    <property type="component" value="Unassembled WGS sequence"/>
</dbReference>
<feature type="chain" id="PRO_5004634374" evidence="1">
    <location>
        <begin position="22"/>
        <end position="864"/>
    </location>
</feature>
<dbReference type="EMBL" id="AWEY01000032">
    <property type="protein sequence ID" value="ERK38972.1"/>
    <property type="molecule type" value="Genomic_DNA"/>
</dbReference>
<sequence length="864" mass="98020">MKKTFLSLLLFAVTIASQAQHFITDAAYRQKTETAFQQKMKLIGSQFYNVDGLKATPEEQEALRFLYAYMPVADATDYPTAYHLNNVRTALQTRREMAWGTTVPELLFRHFVVPMRVNNEPLDDSRALFFKELKQRVKGLSMKDAILEVNHWCHERVTYEPSDARTSSPLQSIRTGRGRCGEESTFTVAALRSIGIPARQVYTPRWAHTDDNHAWVEAWADGKWYFLGACEPEPVLNLGWFNAPASRAMLMHTRAFGDYRGPEEVMLRTGNFTEINLIDNYGSSARTDFKVVDRNGKPVNDARVDFKIYNYAEFYTAASKYTDAKGETFLTAGEGDMLVWASKNGRFGYAKASFGKDKRIIIKLDYDQSTRLTGQEINIVPPSEKANLPTVTPAQRQENDRRFAFEDSIRNAYIATFPSEESMKGYAHPDATPYIIKARGNWRVIKDFVEQNTNRQERALKLLSTLSNKDLRDMQRDILDDNMNAKSNQLGPRVENELIIAPFKQALYDAFSAAERQRFQQDPALLVNWIRTHVKLNPDTRAMRIPQTPMGVWKSRLTDARSRDIFFVDVARSLDIEAQKDVVTQKVQYRHNGQWMDVNFNQTTPSVARTGTLVLDYQPTPLLDNPKYYSYFTISKIVDGRTQLLNFDEGQVDMGGGTSWAGVFKDGTQLDEGTYLLVTGQRLADGSALTRNSIFHIEAGKTTHVDLKIRETTDGVKVIGNFDSESKLMKDGKEVSILSQTGRGYFVVGVLGVGQEPTNHALHDIAKLRDKLDQWGRPFVLLFENEAAAQKFNKAEFGQLPKNTIFGIDQDGKIKHQIATQMKLKNETQLPMFVIADTFNRVVFVSQGYTIGLGEQILKVAQKL</sequence>
<dbReference type="Gene3D" id="2.60.40.1120">
    <property type="entry name" value="Carboxypeptidase-like, regulatory domain"/>
    <property type="match status" value="1"/>
</dbReference>
<proteinExistence type="predicted"/>
<dbReference type="Pfam" id="PF01841">
    <property type="entry name" value="Transglut_core"/>
    <property type="match status" value="1"/>
</dbReference>
<name>U2QJJ4_9BACT</name>